<dbReference type="HOGENOM" id="CLU_3179035_0_0_11"/>
<organism evidence="2 3">
    <name type="scientific">Schaalia cardiffensis F0333</name>
    <dbReference type="NCBI Taxonomy" id="888050"/>
    <lineage>
        <taxon>Bacteria</taxon>
        <taxon>Bacillati</taxon>
        <taxon>Actinomycetota</taxon>
        <taxon>Actinomycetes</taxon>
        <taxon>Actinomycetales</taxon>
        <taxon>Actinomycetaceae</taxon>
        <taxon>Schaalia</taxon>
    </lineage>
</organism>
<accession>N6W866</accession>
<feature type="region of interest" description="Disordered" evidence="1">
    <location>
        <begin position="1"/>
        <end position="22"/>
    </location>
</feature>
<name>N6W866_9ACTO</name>
<comment type="caution">
    <text evidence="2">The sequence shown here is derived from an EMBL/GenBank/DDBJ whole genome shotgun (WGS) entry which is preliminary data.</text>
</comment>
<evidence type="ECO:0000256" key="1">
    <source>
        <dbReference type="SAM" id="MobiDB-lite"/>
    </source>
</evidence>
<evidence type="ECO:0000313" key="2">
    <source>
        <dbReference type="EMBL" id="ENO18740.1"/>
    </source>
</evidence>
<keyword evidence="3" id="KW-1185">Reference proteome</keyword>
<sequence length="46" mass="5177">MFGDDFEPSEHSPLSTRKGGSAEAVNLAIEAFTSTREERYSQRQSR</sequence>
<dbReference type="Proteomes" id="UP000013015">
    <property type="component" value="Unassembled WGS sequence"/>
</dbReference>
<dbReference type="EMBL" id="AQHZ01000007">
    <property type="protein sequence ID" value="ENO18740.1"/>
    <property type="molecule type" value="Genomic_DNA"/>
</dbReference>
<evidence type="ECO:0000313" key="3">
    <source>
        <dbReference type="Proteomes" id="UP000013015"/>
    </source>
</evidence>
<reference evidence="2 3" key="1">
    <citation type="submission" date="2013-03" db="EMBL/GenBank/DDBJ databases">
        <title>Reference genome for the Human Microbiome Project.</title>
        <authorList>
            <person name="Aqrawi P."/>
            <person name="Ayvaz T."/>
            <person name="Bess C."/>
            <person name="Blankenburg K."/>
            <person name="Coyle M."/>
            <person name="Deng J."/>
            <person name="Forbes L."/>
            <person name="Fowler G."/>
            <person name="Francisco L."/>
            <person name="Fu Q."/>
            <person name="Gibbs R."/>
            <person name="Gross S."/>
            <person name="Gubbala S."/>
            <person name="Hale W."/>
            <person name="Hemphill L."/>
            <person name="Highlander S."/>
            <person name="Hirani K."/>
            <person name="Jackson L."/>
            <person name="Jakkamsetti A."/>
            <person name="Javaid M."/>
            <person name="Jayaseelan J.C."/>
            <person name="Jiang H."/>
            <person name="Joshi V."/>
            <person name="Korchina V."/>
            <person name="Kovar C."/>
            <person name="Lara F."/>
            <person name="Lee S."/>
            <person name="Liu Y."/>
            <person name="Mata R."/>
            <person name="Mathew T."/>
            <person name="Munidasa M."/>
            <person name="Muzny D."/>
            <person name="Nazareth L."/>
            <person name="Ngo R."/>
            <person name="Nguyen L."/>
            <person name="Nguyen N."/>
            <person name="Okwuonu G."/>
            <person name="Ongeri F."/>
            <person name="Palculict T."/>
            <person name="Patil S."/>
            <person name="Petrosino J."/>
            <person name="Pham C."/>
            <person name="Pham P."/>
            <person name="Pu L.-L."/>
            <person name="Qin X."/>
            <person name="Qu J."/>
            <person name="Reid J."/>
            <person name="Ross M."/>
            <person name="Ruth R."/>
            <person name="Saada N."/>
            <person name="San Lucas F."/>
            <person name="Santibanez J."/>
            <person name="Shang Y."/>
            <person name="Simmons D."/>
            <person name="Song X.-Z."/>
            <person name="Tang L.-Y."/>
            <person name="Thornton R."/>
            <person name="Warren J."/>
            <person name="Weissenberger G."/>
            <person name="Wilczek-Boney K."/>
            <person name="Worley K."/>
            <person name="Youmans B."/>
            <person name="Zhang J."/>
            <person name="Zhang L."/>
            <person name="Zhao Z."/>
            <person name="Zhou C."/>
            <person name="Zhu D."/>
            <person name="Zhu Y."/>
        </authorList>
    </citation>
    <scope>NUCLEOTIDE SEQUENCE [LARGE SCALE GENOMIC DNA]</scope>
    <source>
        <strain evidence="2 3">F0333</strain>
    </source>
</reference>
<dbReference type="AlphaFoldDB" id="N6W866"/>
<protein>
    <submittedName>
        <fullName evidence="2">Uncharacterized protein</fullName>
    </submittedName>
</protein>
<dbReference type="PATRIC" id="fig|888050.3.peg.398"/>
<proteinExistence type="predicted"/>
<gene>
    <name evidence="2" type="ORF">HMPREF9004_0410</name>
</gene>